<dbReference type="EMBL" id="JAEANY010000001">
    <property type="protein sequence ID" value="MBH5321562.1"/>
    <property type="molecule type" value="Genomic_DNA"/>
</dbReference>
<evidence type="ECO:0000256" key="1">
    <source>
        <dbReference type="SAM" id="MobiDB-lite"/>
    </source>
</evidence>
<proteinExistence type="predicted"/>
<accession>A0ABS0N0R8</accession>
<dbReference type="RefSeq" id="WP_197920213.1">
    <property type="nucleotide sequence ID" value="NZ_CAWPTA010000006.1"/>
</dbReference>
<comment type="caution">
    <text evidence="2">The sequence shown here is derived from an EMBL/GenBank/DDBJ whole genome shotgun (WGS) entry which is preliminary data.</text>
</comment>
<feature type="region of interest" description="Disordered" evidence="1">
    <location>
        <begin position="140"/>
        <end position="161"/>
    </location>
</feature>
<organism evidence="2 3">
    <name type="scientific">Aurantiacibacter sediminis</name>
    <dbReference type="NCBI Taxonomy" id="2793064"/>
    <lineage>
        <taxon>Bacteria</taxon>
        <taxon>Pseudomonadati</taxon>
        <taxon>Pseudomonadota</taxon>
        <taxon>Alphaproteobacteria</taxon>
        <taxon>Sphingomonadales</taxon>
        <taxon>Erythrobacteraceae</taxon>
        <taxon>Aurantiacibacter</taxon>
    </lineage>
</organism>
<evidence type="ECO:0000313" key="2">
    <source>
        <dbReference type="EMBL" id="MBH5321562.1"/>
    </source>
</evidence>
<dbReference type="Proteomes" id="UP000602442">
    <property type="component" value="Unassembled WGS sequence"/>
</dbReference>
<evidence type="ECO:0008006" key="4">
    <source>
        <dbReference type="Google" id="ProtNLM"/>
    </source>
</evidence>
<name>A0ABS0N0R8_9SPHN</name>
<evidence type="ECO:0000313" key="3">
    <source>
        <dbReference type="Proteomes" id="UP000602442"/>
    </source>
</evidence>
<gene>
    <name evidence="2" type="ORF">I5L03_03045</name>
</gene>
<sequence>MAKRVKPRKEQKHQNLPQNWKFIFLEELAETSNVTKAAAKCGAMTSYVYKHRREDPEFRRKWGTALLEGYENLEMETLERLRFGTAPGDAKFDIPNALRLLAAHKESAAREKARRGKRDRATVLASLNAKLDKMRERRAAADKLLEADEPPENSAGGEQCA</sequence>
<keyword evidence="3" id="KW-1185">Reference proteome</keyword>
<protein>
    <recommendedName>
        <fullName evidence="4">Terminase</fullName>
    </recommendedName>
</protein>
<reference evidence="2 3" key="1">
    <citation type="submission" date="2020-11" db="EMBL/GenBank/DDBJ databases">
        <title>Erythrobacter sediminis sp. nov., a marine bacterium from a tidal flat of Garorim Bay.</title>
        <authorList>
            <person name="Kim D."/>
            <person name="Yoo Y."/>
            <person name="Kim J.-J."/>
        </authorList>
    </citation>
    <scope>NUCLEOTIDE SEQUENCE [LARGE SCALE GENOMIC DNA]</scope>
    <source>
        <strain evidence="2 3">JGD-13</strain>
    </source>
</reference>